<dbReference type="Gene3D" id="1.10.10.10">
    <property type="entry name" value="Winged helix-like DNA-binding domain superfamily/Winged helix DNA-binding domain"/>
    <property type="match status" value="1"/>
</dbReference>
<comment type="similarity">
    <text evidence="1">In the C-terminal section; belongs to the class-I pyridoxal-phosphate-dependent aminotransferase family.</text>
</comment>
<evidence type="ECO:0000256" key="3">
    <source>
        <dbReference type="ARBA" id="ARBA00023015"/>
    </source>
</evidence>
<feature type="domain" description="HTH gntR-type" evidence="6">
    <location>
        <begin position="21"/>
        <end position="89"/>
    </location>
</feature>
<keyword evidence="5" id="KW-0804">Transcription</keyword>
<organism evidence="7 8">
    <name type="scientific">Hypericibacter adhaerens</name>
    <dbReference type="NCBI Taxonomy" id="2602016"/>
    <lineage>
        <taxon>Bacteria</taxon>
        <taxon>Pseudomonadati</taxon>
        <taxon>Pseudomonadota</taxon>
        <taxon>Alphaproteobacteria</taxon>
        <taxon>Rhodospirillales</taxon>
        <taxon>Dongiaceae</taxon>
        <taxon>Hypericibacter</taxon>
    </lineage>
</organism>
<dbReference type="AlphaFoldDB" id="A0A5J6MUB7"/>
<evidence type="ECO:0000313" key="7">
    <source>
        <dbReference type="EMBL" id="QEX21248.1"/>
    </source>
</evidence>
<dbReference type="InterPro" id="IPR000524">
    <property type="entry name" value="Tscrpt_reg_HTH_GntR"/>
</dbReference>
<dbReference type="Pfam" id="PF00392">
    <property type="entry name" value="GntR"/>
    <property type="match status" value="1"/>
</dbReference>
<dbReference type="SMART" id="SM00345">
    <property type="entry name" value="HTH_GNTR"/>
    <property type="match status" value="1"/>
</dbReference>
<dbReference type="InterPro" id="IPR004839">
    <property type="entry name" value="Aminotransferase_I/II_large"/>
</dbReference>
<dbReference type="EMBL" id="CP042582">
    <property type="protein sequence ID" value="QEX21248.1"/>
    <property type="molecule type" value="Genomic_DNA"/>
</dbReference>
<dbReference type="PROSITE" id="PS50949">
    <property type="entry name" value="HTH_GNTR"/>
    <property type="match status" value="1"/>
</dbReference>
<dbReference type="Gene3D" id="3.40.640.10">
    <property type="entry name" value="Type I PLP-dependent aspartate aminotransferase-like (Major domain)"/>
    <property type="match status" value="1"/>
</dbReference>
<dbReference type="InterPro" id="IPR051446">
    <property type="entry name" value="HTH_trans_reg/aminotransferase"/>
</dbReference>
<dbReference type="SUPFAM" id="SSF53383">
    <property type="entry name" value="PLP-dependent transferases"/>
    <property type="match status" value="1"/>
</dbReference>
<proteinExistence type="inferred from homology"/>
<dbReference type="InterPro" id="IPR036388">
    <property type="entry name" value="WH-like_DNA-bd_sf"/>
</dbReference>
<evidence type="ECO:0000313" key="8">
    <source>
        <dbReference type="Proteomes" id="UP000325797"/>
    </source>
</evidence>
<dbReference type="PRINTS" id="PR00035">
    <property type="entry name" value="HTHGNTR"/>
</dbReference>
<evidence type="ECO:0000256" key="5">
    <source>
        <dbReference type="ARBA" id="ARBA00023163"/>
    </source>
</evidence>
<keyword evidence="4" id="KW-0238">DNA-binding</keyword>
<dbReference type="PANTHER" id="PTHR46577:SF1">
    <property type="entry name" value="HTH-TYPE TRANSCRIPTIONAL REGULATORY PROTEIN GABR"/>
    <property type="match status" value="1"/>
</dbReference>
<dbReference type="InterPro" id="IPR015421">
    <property type="entry name" value="PyrdxlP-dep_Trfase_major"/>
</dbReference>
<evidence type="ECO:0000256" key="4">
    <source>
        <dbReference type="ARBA" id="ARBA00023125"/>
    </source>
</evidence>
<dbReference type="Proteomes" id="UP000325797">
    <property type="component" value="Chromosome"/>
</dbReference>
<dbReference type="InterPro" id="IPR036390">
    <property type="entry name" value="WH_DNA-bd_sf"/>
</dbReference>
<dbReference type="CDD" id="cd07377">
    <property type="entry name" value="WHTH_GntR"/>
    <property type="match status" value="1"/>
</dbReference>
<dbReference type="GO" id="GO:0030170">
    <property type="term" value="F:pyridoxal phosphate binding"/>
    <property type="evidence" value="ECO:0007669"/>
    <property type="project" value="InterPro"/>
</dbReference>
<reference evidence="7 8" key="1">
    <citation type="submission" date="2019-08" db="EMBL/GenBank/DDBJ databases">
        <title>Hyperibacter terrae gen. nov., sp. nov. and Hyperibacter viscosus sp. nov., two new members in the family Rhodospirillaceae isolated from the rhizosphere of Hypericum perforatum.</title>
        <authorList>
            <person name="Noviana Z."/>
        </authorList>
    </citation>
    <scope>NUCLEOTIDE SEQUENCE [LARGE SCALE GENOMIC DNA]</scope>
    <source>
        <strain evidence="7 8">R5959</strain>
    </source>
</reference>
<keyword evidence="2" id="KW-0663">Pyridoxal phosphate</keyword>
<evidence type="ECO:0000256" key="1">
    <source>
        <dbReference type="ARBA" id="ARBA00005384"/>
    </source>
</evidence>
<evidence type="ECO:0000259" key="6">
    <source>
        <dbReference type="PROSITE" id="PS50949"/>
    </source>
</evidence>
<keyword evidence="8" id="KW-1185">Reference proteome</keyword>
<dbReference type="SUPFAM" id="SSF46785">
    <property type="entry name" value="Winged helix' DNA-binding domain"/>
    <property type="match status" value="1"/>
</dbReference>
<dbReference type="OrthoDB" id="9808770at2"/>
<dbReference type="GO" id="GO:0003677">
    <property type="term" value="F:DNA binding"/>
    <property type="evidence" value="ECO:0007669"/>
    <property type="project" value="UniProtKB-KW"/>
</dbReference>
<evidence type="ECO:0000256" key="2">
    <source>
        <dbReference type="ARBA" id="ARBA00022898"/>
    </source>
</evidence>
<keyword evidence="3" id="KW-0805">Transcription regulation</keyword>
<sequence length="480" mass="52862">MKAALNSRIRLDIRLKRRSGGALHRQIYERLRADILEGRLEPGRRLASSRALASQLGVARGTVELAYATLASEGYVETQAAGGTLVASNLSRQRPIPRGRRIQPVRAFLDPAFDTAQPKPFQMGLPALDLFPRKLWSRLAARNARRLSLGALSYQDAAGDRRLREAIAHYLAIARGLSCSSDQIFVTPGYQGALGLITRVLLRPGDPVWFEDPGYFLAREALKQAGAALVPLPVDPEGIDVEAGRARAPWARFAVVTPSHQAPLGVTLSLNRRLALLAWAAEAGAWVIEDDYDSEYRYRGRPLPALKSLDEANRVLYTGTFSKVLHPGLRLGYLVVPPPELERFDRAASLLMPSQGYLDQMTVADFMTEGHFARHIRRMRQLYAERREALATALERRLGDRLRVDLQAGGLHLLGWLREGSDDEALSQRAWAQGLAPLPLSRAVMQARLPPALAMSFTNVPVEESAAVVERMAAVIEGAG</sequence>
<dbReference type="RefSeq" id="WP_151115648.1">
    <property type="nucleotide sequence ID" value="NZ_CP042582.1"/>
</dbReference>
<gene>
    <name evidence="7" type="ORF">FRZ61_11710</name>
</gene>
<dbReference type="CDD" id="cd00609">
    <property type="entry name" value="AAT_like"/>
    <property type="match status" value="1"/>
</dbReference>
<dbReference type="GO" id="GO:0003700">
    <property type="term" value="F:DNA-binding transcription factor activity"/>
    <property type="evidence" value="ECO:0007669"/>
    <property type="project" value="InterPro"/>
</dbReference>
<dbReference type="Pfam" id="PF00155">
    <property type="entry name" value="Aminotran_1_2"/>
    <property type="match status" value="1"/>
</dbReference>
<dbReference type="PANTHER" id="PTHR46577">
    <property type="entry name" value="HTH-TYPE TRANSCRIPTIONAL REGULATORY PROTEIN GABR"/>
    <property type="match status" value="1"/>
</dbReference>
<accession>A0A5J6MUB7</accession>
<protein>
    <submittedName>
        <fullName evidence="7">GntR family transcriptional regulator</fullName>
    </submittedName>
</protein>
<dbReference type="InterPro" id="IPR015424">
    <property type="entry name" value="PyrdxlP-dep_Trfase"/>
</dbReference>
<dbReference type="KEGG" id="hadh:FRZ61_11710"/>
<name>A0A5J6MUB7_9PROT</name>